<evidence type="ECO:0000313" key="3">
    <source>
        <dbReference type="Proteomes" id="UP000823388"/>
    </source>
</evidence>
<accession>A0A8T0NYY2</accession>
<name>A0A8T0NYY2_PANVG</name>
<dbReference type="PANTHER" id="PTHR36799:SF2">
    <property type="entry name" value="PROTEIN CHLORORESPIRATORY REDUCTION 42, CHLOROPLASTIC"/>
    <property type="match status" value="1"/>
</dbReference>
<reference evidence="2" key="1">
    <citation type="submission" date="2020-05" db="EMBL/GenBank/DDBJ databases">
        <title>WGS assembly of Panicum virgatum.</title>
        <authorList>
            <person name="Lovell J.T."/>
            <person name="Jenkins J."/>
            <person name="Shu S."/>
            <person name="Juenger T.E."/>
            <person name="Schmutz J."/>
        </authorList>
    </citation>
    <scope>NUCLEOTIDE SEQUENCE</scope>
    <source>
        <strain evidence="2">AP13</strain>
    </source>
</reference>
<dbReference type="EMBL" id="CM029053">
    <property type="protein sequence ID" value="KAG2552336.1"/>
    <property type="molecule type" value="Genomic_DNA"/>
</dbReference>
<proteinExistence type="predicted"/>
<comment type="caution">
    <text evidence="2">The sequence shown here is derived from an EMBL/GenBank/DDBJ whole genome shotgun (WGS) entry which is preliminary data.</text>
</comment>
<organism evidence="2 3">
    <name type="scientific">Panicum virgatum</name>
    <name type="common">Blackwell switchgrass</name>
    <dbReference type="NCBI Taxonomy" id="38727"/>
    <lineage>
        <taxon>Eukaryota</taxon>
        <taxon>Viridiplantae</taxon>
        <taxon>Streptophyta</taxon>
        <taxon>Embryophyta</taxon>
        <taxon>Tracheophyta</taxon>
        <taxon>Spermatophyta</taxon>
        <taxon>Magnoliopsida</taxon>
        <taxon>Liliopsida</taxon>
        <taxon>Poales</taxon>
        <taxon>Poaceae</taxon>
        <taxon>PACMAD clade</taxon>
        <taxon>Panicoideae</taxon>
        <taxon>Panicodae</taxon>
        <taxon>Paniceae</taxon>
        <taxon>Panicinae</taxon>
        <taxon>Panicum</taxon>
        <taxon>Panicum sect. Hiantes</taxon>
    </lineage>
</organism>
<dbReference type="Pfam" id="PF11347">
    <property type="entry name" value="CRR42-like"/>
    <property type="match status" value="1"/>
</dbReference>
<dbReference type="GO" id="GO:0010258">
    <property type="term" value="P:NADH dehydrogenase complex (plastoquinone) assembly"/>
    <property type="evidence" value="ECO:0007669"/>
    <property type="project" value="InterPro"/>
</dbReference>
<protein>
    <recommendedName>
        <fullName evidence="4">DUF3148 domain-containing protein</fullName>
    </recommendedName>
</protein>
<keyword evidence="3" id="KW-1185">Reference proteome</keyword>
<evidence type="ECO:0008006" key="4">
    <source>
        <dbReference type="Google" id="ProtNLM"/>
    </source>
</evidence>
<sequence>MDKGTAGHTAAIHSPRRPRADEHILPCRPRARPHPESGQQLHSSLGPRDIPLEPNWRISIPIPPPRPQNQQEDDAVTNDGAGEAALTPDLPAQNQMAASASASSVGRMLQASLAAATAAVPSTFVSPPQQVPASPVRRRPGGVAVRCAPSGGVAPAGDKTSKLRVGSPIVILEAPVMLKTAASVPSLRHNGGQVKPGDVGRIMARKPKDVWAVRLAVGTFLLDGKFFRPLDADEEDDGSPDE</sequence>
<feature type="region of interest" description="Disordered" evidence="1">
    <location>
        <begin position="1"/>
        <end position="88"/>
    </location>
</feature>
<dbReference type="InterPro" id="IPR021495">
    <property type="entry name" value="CRR42-like"/>
</dbReference>
<evidence type="ECO:0000313" key="2">
    <source>
        <dbReference type="EMBL" id="KAG2552336.1"/>
    </source>
</evidence>
<evidence type="ECO:0000256" key="1">
    <source>
        <dbReference type="SAM" id="MobiDB-lite"/>
    </source>
</evidence>
<dbReference type="PANTHER" id="PTHR36799">
    <property type="match status" value="1"/>
</dbReference>
<gene>
    <name evidence="2" type="ORF">PVAP13_9KG423900</name>
</gene>
<dbReference type="OrthoDB" id="2020429at2759"/>
<dbReference type="Proteomes" id="UP000823388">
    <property type="component" value="Chromosome 9K"/>
</dbReference>
<dbReference type="AlphaFoldDB" id="A0A8T0NYY2"/>